<gene>
    <name evidence="4" type="ordered locus">Fleli_1706</name>
</gene>
<proteinExistence type="predicted"/>
<dbReference type="EMBL" id="CP003345">
    <property type="protein sequence ID" value="AFM04114.1"/>
    <property type="molecule type" value="Genomic_DNA"/>
</dbReference>
<evidence type="ECO:0000313" key="4">
    <source>
        <dbReference type="EMBL" id="AFM04114.1"/>
    </source>
</evidence>
<dbReference type="KEGG" id="fli:Fleli_1706"/>
<dbReference type="PANTHER" id="PTHR39082">
    <property type="entry name" value="PHOSPHOLIPASE C-BETA-2-RELATED"/>
    <property type="match status" value="1"/>
</dbReference>
<evidence type="ECO:0000256" key="2">
    <source>
        <dbReference type="SAM" id="MobiDB-lite"/>
    </source>
</evidence>
<dbReference type="InterPro" id="IPR052376">
    <property type="entry name" value="Oxidative_Scav/Glycosyltrans"/>
</dbReference>
<dbReference type="PATRIC" id="fig|880071.3.peg.1681"/>
<dbReference type="AlphaFoldDB" id="I4AJH9"/>
<feature type="compositionally biased region" description="Basic residues" evidence="2">
    <location>
        <begin position="250"/>
        <end position="259"/>
    </location>
</feature>
<feature type="domain" description="C4-type zinc ribbon" evidence="3">
    <location>
        <begin position="205"/>
        <end position="235"/>
    </location>
</feature>
<name>I4AJH9_BERLS</name>
<evidence type="ECO:0000259" key="3">
    <source>
        <dbReference type="Pfam" id="PF02591"/>
    </source>
</evidence>
<dbReference type="OrthoDB" id="9795058at2"/>
<reference evidence="5" key="1">
    <citation type="submission" date="2012-06" db="EMBL/GenBank/DDBJ databases">
        <title>The complete genome of Flexibacter litoralis DSM 6794.</title>
        <authorList>
            <person name="Lucas S."/>
            <person name="Copeland A."/>
            <person name="Lapidus A."/>
            <person name="Glavina del Rio T."/>
            <person name="Dalin E."/>
            <person name="Tice H."/>
            <person name="Bruce D."/>
            <person name="Goodwin L."/>
            <person name="Pitluck S."/>
            <person name="Peters L."/>
            <person name="Ovchinnikova G."/>
            <person name="Lu M."/>
            <person name="Kyrpides N."/>
            <person name="Mavromatis K."/>
            <person name="Ivanova N."/>
            <person name="Brettin T."/>
            <person name="Detter J.C."/>
            <person name="Han C."/>
            <person name="Larimer F."/>
            <person name="Land M."/>
            <person name="Hauser L."/>
            <person name="Markowitz V."/>
            <person name="Cheng J.-F."/>
            <person name="Hugenholtz P."/>
            <person name="Woyke T."/>
            <person name="Wu D."/>
            <person name="Spring S."/>
            <person name="Lang E."/>
            <person name="Kopitz M."/>
            <person name="Brambilla E."/>
            <person name="Klenk H.-P."/>
            <person name="Eisen J.A."/>
        </authorList>
    </citation>
    <scope>NUCLEOTIDE SEQUENCE [LARGE SCALE GENOMIC DNA]</scope>
    <source>
        <strain evidence="5">ATCC 23117 / DSM 6794 / NBRC 15988 / NCIMB 1366 / Sio-4</strain>
    </source>
</reference>
<keyword evidence="5" id="KW-1185">Reference proteome</keyword>
<dbReference type="eggNOG" id="COG1579">
    <property type="taxonomic scope" value="Bacteria"/>
</dbReference>
<dbReference type="PANTHER" id="PTHR39082:SF1">
    <property type="entry name" value="SCAVENGER RECEPTOR CLASS A MEMBER 3"/>
    <property type="match status" value="1"/>
</dbReference>
<dbReference type="HOGENOM" id="CLU_073076_2_0_10"/>
<organism evidence="4 5">
    <name type="scientific">Bernardetia litoralis (strain ATCC 23117 / DSM 6794 / NBRC 15988 / NCIMB 1366 / Fx l1 / Sio-4)</name>
    <name type="common">Flexibacter litoralis</name>
    <dbReference type="NCBI Taxonomy" id="880071"/>
    <lineage>
        <taxon>Bacteria</taxon>
        <taxon>Pseudomonadati</taxon>
        <taxon>Bacteroidota</taxon>
        <taxon>Cytophagia</taxon>
        <taxon>Cytophagales</taxon>
        <taxon>Bernardetiaceae</taxon>
        <taxon>Bernardetia</taxon>
    </lineage>
</organism>
<dbReference type="Pfam" id="PF02591">
    <property type="entry name" value="Zn_ribbon_9"/>
    <property type="match status" value="1"/>
</dbReference>
<sequence>MEQPTPVAKRIDALVKLQEVDSKLDELRKIKGDLPEEVQDLEDEIEGYQTRITKFETEKKSLDDLAATQNNAIKDHQKLIVKYEEQHKDVRNDREFQAIAREIENQQLDIRLAEKAVRDTQYKIERKQKQVEETTATLEERKKDLDNKKNELEGIVKESEEEEAKLMKEREKRMKNIADNLYLSYERIRENARNGLAVVNVKRNACGGCFNIVPPQRQVDIKEKKKLVVCEHCGRVFADVEAVEVVEKKRTTRRKRVTKKEKEAEEKAKAEKAASKGK</sequence>
<dbReference type="STRING" id="880071.Fleli_1706"/>
<evidence type="ECO:0000256" key="1">
    <source>
        <dbReference type="SAM" id="Coils"/>
    </source>
</evidence>
<feature type="region of interest" description="Disordered" evidence="2">
    <location>
        <begin position="250"/>
        <end position="278"/>
    </location>
</feature>
<feature type="compositionally biased region" description="Basic and acidic residues" evidence="2">
    <location>
        <begin position="260"/>
        <end position="278"/>
    </location>
</feature>
<protein>
    <submittedName>
        <fullName evidence="4">Zn-ribbon protein, possibly nucleic acid-binding protein</fullName>
    </submittedName>
</protein>
<accession>I4AJH9</accession>
<dbReference type="Gene3D" id="1.10.287.1490">
    <property type="match status" value="1"/>
</dbReference>
<dbReference type="InterPro" id="IPR003743">
    <property type="entry name" value="Zf-RING_7"/>
</dbReference>
<keyword evidence="1" id="KW-0175">Coiled coil</keyword>
<dbReference type="RefSeq" id="WP_014797569.1">
    <property type="nucleotide sequence ID" value="NC_018018.1"/>
</dbReference>
<dbReference type="Proteomes" id="UP000006054">
    <property type="component" value="Chromosome"/>
</dbReference>
<evidence type="ECO:0000313" key="5">
    <source>
        <dbReference type="Proteomes" id="UP000006054"/>
    </source>
</evidence>
<feature type="coiled-coil region" evidence="1">
    <location>
        <begin position="24"/>
        <end position="177"/>
    </location>
</feature>